<organism evidence="2">
    <name type="scientific">Graphocephala atropunctata</name>
    <dbReference type="NCBI Taxonomy" id="36148"/>
    <lineage>
        <taxon>Eukaryota</taxon>
        <taxon>Metazoa</taxon>
        <taxon>Ecdysozoa</taxon>
        <taxon>Arthropoda</taxon>
        <taxon>Hexapoda</taxon>
        <taxon>Insecta</taxon>
        <taxon>Pterygota</taxon>
        <taxon>Neoptera</taxon>
        <taxon>Paraneoptera</taxon>
        <taxon>Hemiptera</taxon>
        <taxon>Auchenorrhyncha</taxon>
        <taxon>Membracoidea</taxon>
        <taxon>Cicadellidae</taxon>
        <taxon>Cicadellinae</taxon>
        <taxon>Cicadellini</taxon>
        <taxon>Graphocephala</taxon>
    </lineage>
</organism>
<feature type="compositionally biased region" description="Basic and acidic residues" evidence="1">
    <location>
        <begin position="84"/>
        <end position="93"/>
    </location>
</feature>
<feature type="compositionally biased region" description="Polar residues" evidence="1">
    <location>
        <begin position="138"/>
        <end position="153"/>
    </location>
</feature>
<evidence type="ECO:0000313" key="2">
    <source>
        <dbReference type="EMBL" id="JAT31679.1"/>
    </source>
</evidence>
<dbReference type="Pfam" id="PF15766">
    <property type="entry name" value="DUF4695"/>
    <property type="match status" value="1"/>
</dbReference>
<dbReference type="AlphaFoldDB" id="A0A1B6M6W9"/>
<reference evidence="2" key="1">
    <citation type="submission" date="2015-11" db="EMBL/GenBank/DDBJ databases">
        <title>De novo transcriptome assembly of four potential Pierce s Disease insect vectors from Arizona vineyards.</title>
        <authorList>
            <person name="Tassone E.E."/>
        </authorList>
    </citation>
    <scope>NUCLEOTIDE SEQUENCE</scope>
</reference>
<feature type="compositionally biased region" description="Acidic residues" evidence="1">
    <location>
        <begin position="60"/>
        <end position="72"/>
    </location>
</feature>
<feature type="non-terminal residue" evidence="2">
    <location>
        <position position="1"/>
    </location>
</feature>
<proteinExistence type="predicted"/>
<feature type="compositionally biased region" description="Basic and acidic residues" evidence="1">
    <location>
        <begin position="36"/>
        <end position="47"/>
    </location>
</feature>
<sequence length="153" mass="16995">ATVCLSVSSSLSTLKGKMDTVYPEPLSRILRRTERRPRDRGNKEAAGRYRTQPVTFSEIQEVDEDNLDDAEETNNNAKPVLTSKSEHDLKGKLDNLFLTCPAGDQRPPRKRTLKSLNRLTVEGRPAMGNIPASPESPPQDTGNRPLSQPRTSI</sequence>
<protein>
    <submittedName>
        <fullName evidence="2">Uncharacterized protein</fullName>
    </submittedName>
</protein>
<name>A0A1B6M6W9_9HEMI</name>
<evidence type="ECO:0000256" key="1">
    <source>
        <dbReference type="SAM" id="MobiDB-lite"/>
    </source>
</evidence>
<dbReference type="EMBL" id="GEBQ01008298">
    <property type="protein sequence ID" value="JAT31679.1"/>
    <property type="molecule type" value="Transcribed_RNA"/>
</dbReference>
<feature type="region of interest" description="Disordered" evidence="1">
    <location>
        <begin position="33"/>
        <end position="153"/>
    </location>
</feature>
<accession>A0A1B6M6W9</accession>
<dbReference type="InterPro" id="IPR031521">
    <property type="entry name" value="DUF4695"/>
</dbReference>
<gene>
    <name evidence="2" type="ORF">g.3971</name>
</gene>